<evidence type="ECO:0000313" key="4">
    <source>
        <dbReference type="Proteomes" id="UP001138802"/>
    </source>
</evidence>
<dbReference type="AlphaFoldDB" id="A0A9X0WF44"/>
<keyword evidence="2" id="KW-0732">Signal</keyword>
<gene>
    <name evidence="3" type="ORF">CKO25_02500</name>
</gene>
<feature type="compositionally biased region" description="Low complexity" evidence="1">
    <location>
        <begin position="62"/>
        <end position="82"/>
    </location>
</feature>
<dbReference type="PANTHER" id="PTHR36573">
    <property type="entry name" value="INTERMEMBRANE PHOSPHOLIPID TRANSPORT SYSTEM BINDING PROTEIN MLAC"/>
    <property type="match status" value="1"/>
</dbReference>
<accession>A0A9X0WF44</accession>
<protein>
    <submittedName>
        <fullName evidence="3">Toluene tolerance protein</fullName>
    </submittedName>
</protein>
<evidence type="ECO:0000256" key="1">
    <source>
        <dbReference type="SAM" id="MobiDB-lite"/>
    </source>
</evidence>
<evidence type="ECO:0000313" key="3">
    <source>
        <dbReference type="EMBL" id="MBK1643546.1"/>
    </source>
</evidence>
<proteinExistence type="predicted"/>
<feature type="chain" id="PRO_5040939427" evidence="2">
    <location>
        <begin position="22"/>
        <end position="253"/>
    </location>
</feature>
<dbReference type="RefSeq" id="WP_200386359.1">
    <property type="nucleotide sequence ID" value="NZ_NRSD01000002.1"/>
</dbReference>
<evidence type="ECO:0000256" key="2">
    <source>
        <dbReference type="SAM" id="SignalP"/>
    </source>
</evidence>
<reference evidence="3 4" key="1">
    <citation type="journal article" date="2020" name="Microorganisms">
        <title>Osmotic Adaptation and Compatible Solute Biosynthesis of Phototrophic Bacteria as Revealed from Genome Analyses.</title>
        <authorList>
            <person name="Imhoff J.F."/>
            <person name="Rahn T."/>
            <person name="Kunzel S."/>
            <person name="Keller A."/>
            <person name="Neulinger S.C."/>
        </authorList>
    </citation>
    <scope>NUCLEOTIDE SEQUENCE [LARGE SCALE GENOMIC DNA]</scope>
    <source>
        <strain evidence="3 4">DSM 21303</strain>
    </source>
</reference>
<feature type="signal peptide" evidence="2">
    <location>
        <begin position="1"/>
        <end position="21"/>
    </location>
</feature>
<organism evidence="3 4">
    <name type="scientific">Thiocapsa imhoffii</name>
    <dbReference type="NCBI Taxonomy" id="382777"/>
    <lineage>
        <taxon>Bacteria</taxon>
        <taxon>Pseudomonadati</taxon>
        <taxon>Pseudomonadota</taxon>
        <taxon>Gammaproteobacteria</taxon>
        <taxon>Chromatiales</taxon>
        <taxon>Chromatiaceae</taxon>
        <taxon>Thiocapsa</taxon>
    </lineage>
</organism>
<dbReference type="Pfam" id="PF05494">
    <property type="entry name" value="MlaC"/>
    <property type="match status" value="1"/>
</dbReference>
<dbReference type="Proteomes" id="UP001138802">
    <property type="component" value="Unassembled WGS sequence"/>
</dbReference>
<name>A0A9X0WF44_9GAMM</name>
<dbReference type="InterPro" id="IPR042245">
    <property type="entry name" value="Tgt2/MlaC_sf"/>
</dbReference>
<dbReference type="Gene3D" id="3.10.450.710">
    <property type="entry name" value="Tgt2/MlaC"/>
    <property type="match status" value="1"/>
</dbReference>
<feature type="region of interest" description="Disordered" evidence="1">
    <location>
        <begin position="54"/>
        <end position="86"/>
    </location>
</feature>
<dbReference type="PANTHER" id="PTHR36573:SF1">
    <property type="entry name" value="INTERMEMBRANE PHOSPHOLIPID TRANSPORT SYSTEM BINDING PROTEIN MLAC"/>
    <property type="match status" value="1"/>
</dbReference>
<sequence>MMSRSWLSMVVLLGTTVGVSAQPYPYGPPPMAPGYGGPGPYATPYPALPQAPLPMAPPRPTTVPSAPAAPQALPTAPRAQAPSEQPQNPAMAATAVLKEGMDQLLAFLGQKEVPNRLQVAAFLDREIAPYFDFQGMAKWAAGPAYERLSNEDQQALQAQIEADFLRTLVTQLMNYQGQQIQVQAPRVGARGLVSVPVTLTRPGSYPARLEFRMHQTEQGWQIADVLADGQSAAAYYRVQFQRMAGQGDRAPSR</sequence>
<comment type="caution">
    <text evidence="3">The sequence shown here is derived from an EMBL/GenBank/DDBJ whole genome shotgun (WGS) entry which is preliminary data.</text>
</comment>
<dbReference type="InterPro" id="IPR008869">
    <property type="entry name" value="MlaC/ttg2D"/>
</dbReference>
<keyword evidence="4" id="KW-1185">Reference proteome</keyword>
<dbReference type="EMBL" id="NRSD01000002">
    <property type="protein sequence ID" value="MBK1643546.1"/>
    <property type="molecule type" value="Genomic_DNA"/>
</dbReference>